<dbReference type="NCBIfam" id="TIGR01484">
    <property type="entry name" value="HAD-SF-IIB"/>
    <property type="match status" value="1"/>
</dbReference>
<accession>A0AAE3ASL9</accession>
<dbReference type="RefSeq" id="WP_308451430.1">
    <property type="nucleotide sequence ID" value="NZ_JAJEPU010000023.1"/>
</dbReference>
<dbReference type="PANTHER" id="PTHR10000:SF8">
    <property type="entry name" value="HAD SUPERFAMILY HYDROLASE-LIKE, TYPE 3"/>
    <property type="match status" value="1"/>
</dbReference>
<organism evidence="1 2">
    <name type="scientific">Brotaphodocola catenula</name>
    <dbReference type="NCBI Taxonomy" id="2885361"/>
    <lineage>
        <taxon>Bacteria</taxon>
        <taxon>Bacillati</taxon>
        <taxon>Bacillota</taxon>
        <taxon>Clostridia</taxon>
        <taxon>Lachnospirales</taxon>
        <taxon>Lachnospiraceae</taxon>
        <taxon>Brotaphodocola</taxon>
    </lineage>
</organism>
<reference evidence="1" key="1">
    <citation type="submission" date="2021-10" db="EMBL/GenBank/DDBJ databases">
        <title>Anaerobic single-cell dispensing facilitates the cultivation of human gut bacteria.</title>
        <authorList>
            <person name="Afrizal A."/>
        </authorList>
    </citation>
    <scope>NUCLEOTIDE SEQUENCE</scope>
    <source>
        <strain evidence="1">CLA-AA-H274</strain>
    </source>
</reference>
<dbReference type="NCBIfam" id="TIGR00099">
    <property type="entry name" value="Cof-subfamily"/>
    <property type="match status" value="1"/>
</dbReference>
<dbReference type="EMBL" id="JAJEPU010000023">
    <property type="protein sequence ID" value="MCC2164978.1"/>
    <property type="molecule type" value="Genomic_DNA"/>
</dbReference>
<dbReference type="InterPro" id="IPR006379">
    <property type="entry name" value="HAD-SF_hydro_IIB"/>
</dbReference>
<proteinExistence type="predicted"/>
<dbReference type="CDD" id="cd07516">
    <property type="entry name" value="HAD_Pase"/>
    <property type="match status" value="1"/>
</dbReference>
<dbReference type="GO" id="GO:0005829">
    <property type="term" value="C:cytosol"/>
    <property type="evidence" value="ECO:0007669"/>
    <property type="project" value="TreeGrafter"/>
</dbReference>
<dbReference type="SFLD" id="SFLDG01144">
    <property type="entry name" value="C2.B.4:_PGP_Like"/>
    <property type="match status" value="1"/>
</dbReference>
<comment type="caution">
    <text evidence="1">The sequence shown here is derived from an EMBL/GenBank/DDBJ whole genome shotgun (WGS) entry which is preliminary data.</text>
</comment>
<dbReference type="InterPro" id="IPR036412">
    <property type="entry name" value="HAD-like_sf"/>
</dbReference>
<dbReference type="Pfam" id="PF08282">
    <property type="entry name" value="Hydrolase_3"/>
    <property type="match status" value="1"/>
</dbReference>
<sequence length="277" mass="30999">MDIKLIALDLDGTLLDSQKRLSDRNRSVLEECVRRGIYVVPCTGRIWGGIPDFIREFPGIRYAITTNGAVVEDVREHQIIDERKLTCTQALEILEMAHQFHTMYDVYVNGEAFGEERFLKNLESFLIPATLQGMIRATRKVVPDVAEKVRQLNIPAEKINYFFDDLEERARAKKALEARGDVVISSSFKDNLEINALGATKGDAILRLARYLGLKPEETMGFGDGGNDLTMMKKAGVGVAMGNAEEEIKEVSNYVTASNDEDGVAWAIEKLVLRREG</sequence>
<dbReference type="AlphaFoldDB" id="A0AAE3ASL9"/>
<dbReference type="Gene3D" id="3.40.50.1000">
    <property type="entry name" value="HAD superfamily/HAD-like"/>
    <property type="match status" value="1"/>
</dbReference>
<dbReference type="Gene3D" id="3.30.1240.10">
    <property type="match status" value="1"/>
</dbReference>
<name>A0AAE3ASL9_9FIRM</name>
<evidence type="ECO:0000313" key="1">
    <source>
        <dbReference type="EMBL" id="MCC2164978.1"/>
    </source>
</evidence>
<dbReference type="GO" id="GO:0000287">
    <property type="term" value="F:magnesium ion binding"/>
    <property type="evidence" value="ECO:0007669"/>
    <property type="project" value="TreeGrafter"/>
</dbReference>
<gene>
    <name evidence="1" type="ORF">LKD32_08805</name>
</gene>
<dbReference type="PANTHER" id="PTHR10000">
    <property type="entry name" value="PHOSPHOSERINE PHOSPHATASE"/>
    <property type="match status" value="1"/>
</dbReference>
<dbReference type="SFLD" id="SFLDG01140">
    <property type="entry name" value="C2.B:_Phosphomannomutase_and_P"/>
    <property type="match status" value="1"/>
</dbReference>
<keyword evidence="2" id="KW-1185">Reference proteome</keyword>
<dbReference type="PROSITE" id="PS01229">
    <property type="entry name" value="COF_2"/>
    <property type="match status" value="1"/>
</dbReference>
<protein>
    <submittedName>
        <fullName evidence="1">Cof-type HAD-IIB family hydrolase</fullName>
    </submittedName>
</protein>
<dbReference type="InterPro" id="IPR023214">
    <property type="entry name" value="HAD_sf"/>
</dbReference>
<dbReference type="Proteomes" id="UP001198962">
    <property type="component" value="Unassembled WGS sequence"/>
</dbReference>
<dbReference type="GO" id="GO:0016791">
    <property type="term" value="F:phosphatase activity"/>
    <property type="evidence" value="ECO:0007669"/>
    <property type="project" value="UniProtKB-ARBA"/>
</dbReference>
<dbReference type="InterPro" id="IPR000150">
    <property type="entry name" value="Cof"/>
</dbReference>
<dbReference type="SFLD" id="SFLDS00003">
    <property type="entry name" value="Haloacid_Dehalogenase"/>
    <property type="match status" value="1"/>
</dbReference>
<evidence type="ECO:0000313" key="2">
    <source>
        <dbReference type="Proteomes" id="UP001198962"/>
    </source>
</evidence>
<dbReference type="SUPFAM" id="SSF56784">
    <property type="entry name" value="HAD-like"/>
    <property type="match status" value="1"/>
</dbReference>
<keyword evidence="1" id="KW-0378">Hydrolase</keyword>